<gene>
    <name evidence="1" type="ORF">EOE67_18110</name>
</gene>
<keyword evidence="2" id="KW-1185">Reference proteome</keyword>
<evidence type="ECO:0000313" key="2">
    <source>
        <dbReference type="Proteomes" id="UP000283077"/>
    </source>
</evidence>
<organism evidence="1 2">
    <name type="scientific">Rheinheimera riviphila</name>
    <dbReference type="NCBI Taxonomy" id="1834037"/>
    <lineage>
        <taxon>Bacteria</taxon>
        <taxon>Pseudomonadati</taxon>
        <taxon>Pseudomonadota</taxon>
        <taxon>Gammaproteobacteria</taxon>
        <taxon>Chromatiales</taxon>
        <taxon>Chromatiaceae</taxon>
        <taxon>Rheinheimera</taxon>
    </lineage>
</organism>
<dbReference type="CDD" id="cd20702">
    <property type="entry name" value="PoNe"/>
    <property type="match status" value="1"/>
</dbReference>
<name>A0A437QF58_9GAMM</name>
<reference evidence="1 2" key="1">
    <citation type="submission" date="2019-01" db="EMBL/GenBank/DDBJ databases">
        <authorList>
            <person name="Chen W.-M."/>
        </authorList>
    </citation>
    <scope>NUCLEOTIDE SEQUENCE [LARGE SCALE GENOMIC DNA]</scope>
    <source>
        <strain evidence="1 2">KYPC3</strain>
    </source>
</reference>
<proteinExistence type="predicted"/>
<dbReference type="RefSeq" id="WP_127700739.1">
    <property type="nucleotide sequence ID" value="NZ_SACS01000026.1"/>
</dbReference>
<protein>
    <submittedName>
        <fullName evidence="1">Uncharacterized protein</fullName>
    </submittedName>
</protein>
<accession>A0A437QF58</accession>
<sequence length="831" mass="89269">MALELKRVWVEFYQPATASWQSLDPSFKPHSLSRGSNLHQAAGSDPADLYRELDRNGLLNNPDMIAEPNLDLVDTVVDQHMSRTAEYLAGQPTLTPAQAINPRTVIVTTVSALPTTLPFTIQGTVSRFDELTDSQRQHIQVALPGFSHKISRPAVAAKRLTVDYVAATAADQSKIAAAGGILNVQYKGVNLKPQLRLAGTVIATGSAVSVGSYQVMKVTFWQGGSSKDSVSHNVTAGGIYAIALDTQKVGSEKLKRSAELLNQLKNTYQNNVLDEAFAGEYLHFLGMSYFRQLDNAIDNISASSNAVIFHQLSEALISIDLSARPNGQGQFLMSVGQRGIDAPRNIYSLFSANNDSSFNAAATLLTVGYAASALEHAVFEKTAGWPSVSTMSFLRFAANHEIPIYSITKANAATVLPQLDLPTELKNSLQQAVNAGRHVITPQRQLKVGKWLGLGYIVLDPTTGAAGFMINGGQAGGRQNFTPMDLPTTNRNLLQDVGYAISAIANGVLYGEFDKTAYDTSYASNLSQGAAFVSDLLVVGDLRNIGITMWDYTFNNGSGSSVALAAAGIVPIFDVSKKGYKIASSYFDNIGQSTSKQLYDNLGPDSNKALANLFKQSDNLSSNSTKLGGQFNAVATTASRNGLNFNNIAVQDGQAYLRHLGIPTGQLDTPTKALLGEKAAIDYSTRQRGMSCYFCNGTPNQHGIDSIFKDAQGNFVITESKFIGTGSNFGVGSLAGSGANKQMTDTWLFGQNLDAGMDSALFRTPGMTTQQKSELWTTFKNGNVRKQVVVVTDQHRGIGVTDKLSKHPEFAGTTAKSKLDHIVIIELPIKP</sequence>
<dbReference type="AlphaFoldDB" id="A0A437QF58"/>
<dbReference type="Proteomes" id="UP000283077">
    <property type="component" value="Unassembled WGS sequence"/>
</dbReference>
<dbReference type="OrthoDB" id="5438043at2"/>
<evidence type="ECO:0000313" key="1">
    <source>
        <dbReference type="EMBL" id="RVU33152.1"/>
    </source>
</evidence>
<comment type="caution">
    <text evidence="1">The sequence shown here is derived from an EMBL/GenBank/DDBJ whole genome shotgun (WGS) entry which is preliminary data.</text>
</comment>
<dbReference type="EMBL" id="SACS01000026">
    <property type="protein sequence ID" value="RVU33152.1"/>
    <property type="molecule type" value="Genomic_DNA"/>
</dbReference>